<comment type="caution">
    <text evidence="6">The sequence shown here is derived from an EMBL/GenBank/DDBJ whole genome shotgun (WGS) entry which is preliminary data.</text>
</comment>
<proteinExistence type="predicted"/>
<evidence type="ECO:0000259" key="5">
    <source>
        <dbReference type="Pfam" id="PF14226"/>
    </source>
</evidence>
<dbReference type="Pfam" id="PF14226">
    <property type="entry name" value="DIOX_N"/>
    <property type="match status" value="1"/>
</dbReference>
<gene>
    <name evidence="6" type="ORF">C4D60_Mb07t02590</name>
</gene>
<keyword evidence="4" id="KW-0812">Transmembrane</keyword>
<accession>A0A4S8JEY8</accession>
<sequence length="401" mass="43790">MPSSVRPHRHLSLSLSPSLRPFSFIYSLSLPRMASSPLKAMLPPPEFRAPPPSPVAGVHPHGLDSPDGDDEFAGFLSHSLRVPKLNLPHRIFPQEATAWNPPAIDFRPLISPGDAESGAANLVKSAAAAFGCFQLVNHGISPGLVAAVGAAASPAFGIPLESRIKAARSPERRWGFEVEEEGEGEEFLWWCRSGMGERRELAAIWPRSYKDFSDKVEGLWCEIQKIASRVEEVLLGKKAGREEEAADGSLLCLHKHAPNGSHNGGIKHELLRMLVRSWSCSCDLSLHLPGGASEFHVYSKRGWYRFCPENAAIVVTVGDQIQACSGGFYKHVIGKPVLKKGDPQDSISMAFHHTTHQAIVHGISRPNLHGEKTISLAEQIMVAACLAIAYHIIAFFFCRSI</sequence>
<dbReference type="AlphaFoldDB" id="A0A4S8JEY8"/>
<reference evidence="6 7" key="1">
    <citation type="journal article" date="2019" name="Nat. Plants">
        <title>Genome sequencing of Musa balbisiana reveals subgenome evolution and function divergence in polyploid bananas.</title>
        <authorList>
            <person name="Yao X."/>
        </authorList>
    </citation>
    <scope>NUCLEOTIDE SEQUENCE [LARGE SCALE GENOMIC DNA]</scope>
    <source>
        <strain evidence="7">cv. DH-PKW</strain>
        <tissue evidence="6">Leaves</tissue>
    </source>
</reference>
<keyword evidence="4" id="KW-0472">Membrane</keyword>
<protein>
    <recommendedName>
        <fullName evidence="5">Non-haem dioxygenase N-terminal domain-containing protein</fullName>
    </recommendedName>
</protein>
<evidence type="ECO:0000256" key="4">
    <source>
        <dbReference type="SAM" id="Phobius"/>
    </source>
</evidence>
<dbReference type="GO" id="GO:0016491">
    <property type="term" value="F:oxidoreductase activity"/>
    <property type="evidence" value="ECO:0007669"/>
    <property type="project" value="UniProtKB-KW"/>
</dbReference>
<dbReference type="SUPFAM" id="SSF51197">
    <property type="entry name" value="Clavaminate synthase-like"/>
    <property type="match status" value="1"/>
</dbReference>
<evidence type="ECO:0000256" key="2">
    <source>
        <dbReference type="ARBA" id="ARBA00023002"/>
    </source>
</evidence>
<keyword evidence="1" id="KW-0479">Metal-binding</keyword>
<dbReference type="Proteomes" id="UP000317650">
    <property type="component" value="Chromosome 7"/>
</dbReference>
<evidence type="ECO:0000256" key="3">
    <source>
        <dbReference type="ARBA" id="ARBA00023004"/>
    </source>
</evidence>
<keyword evidence="2" id="KW-0560">Oxidoreductase</keyword>
<feature type="transmembrane region" description="Helical" evidence="4">
    <location>
        <begin position="380"/>
        <end position="398"/>
    </location>
</feature>
<evidence type="ECO:0000313" key="6">
    <source>
        <dbReference type="EMBL" id="THU59482.1"/>
    </source>
</evidence>
<dbReference type="InterPro" id="IPR027443">
    <property type="entry name" value="IPNS-like_sf"/>
</dbReference>
<keyword evidence="3" id="KW-0408">Iron</keyword>
<dbReference type="EMBL" id="PYDT01000005">
    <property type="protein sequence ID" value="THU59482.1"/>
    <property type="molecule type" value="Genomic_DNA"/>
</dbReference>
<name>A0A4S8JEY8_MUSBA</name>
<evidence type="ECO:0000313" key="7">
    <source>
        <dbReference type="Proteomes" id="UP000317650"/>
    </source>
</evidence>
<keyword evidence="7" id="KW-1185">Reference proteome</keyword>
<keyword evidence="4" id="KW-1133">Transmembrane helix</keyword>
<dbReference type="PANTHER" id="PTHR34945">
    <property type="entry name" value="2-OXOGLUTARATE (2OG) AND FE(II)-DEPENDENT OXYGENASE SUPERFAMILY PROTEIN"/>
    <property type="match status" value="1"/>
</dbReference>
<dbReference type="GO" id="GO:0046872">
    <property type="term" value="F:metal ion binding"/>
    <property type="evidence" value="ECO:0007669"/>
    <property type="project" value="UniProtKB-KW"/>
</dbReference>
<organism evidence="6 7">
    <name type="scientific">Musa balbisiana</name>
    <name type="common">Banana</name>
    <dbReference type="NCBI Taxonomy" id="52838"/>
    <lineage>
        <taxon>Eukaryota</taxon>
        <taxon>Viridiplantae</taxon>
        <taxon>Streptophyta</taxon>
        <taxon>Embryophyta</taxon>
        <taxon>Tracheophyta</taxon>
        <taxon>Spermatophyta</taxon>
        <taxon>Magnoliopsida</taxon>
        <taxon>Liliopsida</taxon>
        <taxon>Zingiberales</taxon>
        <taxon>Musaceae</taxon>
        <taxon>Musa</taxon>
    </lineage>
</organism>
<feature type="domain" description="Non-haem dioxygenase N-terminal" evidence="5">
    <location>
        <begin position="102"/>
        <end position="181"/>
    </location>
</feature>
<dbReference type="Gene3D" id="2.60.120.330">
    <property type="entry name" value="B-lactam Antibiotic, Isopenicillin N Synthase, Chain"/>
    <property type="match status" value="1"/>
</dbReference>
<dbReference type="InterPro" id="IPR026992">
    <property type="entry name" value="DIOX_N"/>
</dbReference>
<dbReference type="PANTHER" id="PTHR34945:SF8">
    <property type="entry name" value="DOWNSTREAM TARGET OF AGL15-4"/>
    <property type="match status" value="1"/>
</dbReference>
<evidence type="ECO:0000256" key="1">
    <source>
        <dbReference type="ARBA" id="ARBA00022723"/>
    </source>
</evidence>